<evidence type="ECO:0000313" key="12">
    <source>
        <dbReference type="Proteomes" id="UP000245876"/>
    </source>
</evidence>
<evidence type="ECO:0000313" key="11">
    <source>
        <dbReference type="EMBL" id="PWG62639.1"/>
    </source>
</evidence>
<evidence type="ECO:0000256" key="4">
    <source>
        <dbReference type="ARBA" id="ARBA00022833"/>
    </source>
</evidence>
<dbReference type="Pfam" id="PF01385">
    <property type="entry name" value="OrfB_IS605"/>
    <property type="match status" value="1"/>
</dbReference>
<dbReference type="Proteomes" id="UP000245876">
    <property type="component" value="Unassembled WGS sequence"/>
</dbReference>
<dbReference type="InterPro" id="IPR053470">
    <property type="entry name" value="RNA-guided_DNA_endonuclease"/>
</dbReference>
<keyword evidence="5" id="KW-0238">DNA-binding</keyword>
<evidence type="ECO:0000259" key="9">
    <source>
        <dbReference type="Pfam" id="PF07282"/>
    </source>
</evidence>
<keyword evidence="6" id="KW-0233">DNA recombination</keyword>
<keyword evidence="12" id="KW-1185">Reference proteome</keyword>
<feature type="domain" description="Transposase putative helix-turn-helix" evidence="10">
    <location>
        <begin position="20"/>
        <end position="56"/>
    </location>
</feature>
<dbReference type="InterPro" id="IPR021027">
    <property type="entry name" value="Transposase_put_HTH"/>
</dbReference>
<evidence type="ECO:0000256" key="3">
    <source>
        <dbReference type="ARBA" id="ARBA00022723"/>
    </source>
</evidence>
<evidence type="ECO:0000256" key="5">
    <source>
        <dbReference type="ARBA" id="ARBA00023125"/>
    </source>
</evidence>
<dbReference type="OrthoDB" id="6230307at2"/>
<feature type="region of interest" description="Disordered" evidence="7">
    <location>
        <begin position="408"/>
        <end position="469"/>
    </location>
</feature>
<keyword evidence="2" id="KW-0815">Transposition</keyword>
<organism evidence="11 12">
    <name type="scientific">Bifidobacterium callitrichidarum</name>
    <dbReference type="NCBI Taxonomy" id="2052941"/>
    <lineage>
        <taxon>Bacteria</taxon>
        <taxon>Bacillati</taxon>
        <taxon>Actinomycetota</taxon>
        <taxon>Actinomycetes</taxon>
        <taxon>Bifidobacteriales</taxon>
        <taxon>Bifidobacteriaceae</taxon>
        <taxon>Bifidobacterium</taxon>
    </lineage>
</organism>
<comment type="caution">
    <text evidence="11">The sequence shown here is derived from an EMBL/GenBank/DDBJ whole genome shotgun (WGS) entry which is preliminary data.</text>
</comment>
<sequence length="469" mass="53124">MAEGRKKRRKYEIPEGKTIRGVKVALDPTPRQAGLLSSNAGAARFAYNTALAHISNQLDCVEPAPSSGKADWSMRGLRNWWNRWKNDLAPWWAGNSKEAYNSGFQALSDAFRNYFDWLNGDREGEPVGWPKYKSKHKSTWKYTYTTGFGLIDGDDRAVRLPCVGRVHCMENVRKCVGDGRILSVTVRYEHNRWWASLRVEKDQPPQATGLSGSVGADLGVKTLVTLSNGIVIPNPRYLKQTERKLERQQKRLSRRQPGSRRYAKKKRQVNKLYAHVANQRLDLRHKTTTWMANTYADIGIEDLNVKGMTARPKPKEDPNNPGHYLKNGAKAKSSLNKAILDAGFGDFRRQLEYKCQQTGSRLHVYDRFYPSSKTCSNCGTVKTKLPLSERVFHCDNCGIKLDRDRNAANNLDPVGSTPARNVRGETQRGLRKTNTPVGRKRIPCRPTERKTRSRIGNGNPMPATQQTEL</sequence>
<evidence type="ECO:0000259" key="10">
    <source>
        <dbReference type="Pfam" id="PF12323"/>
    </source>
</evidence>
<dbReference type="GO" id="GO:0032196">
    <property type="term" value="P:transposition"/>
    <property type="evidence" value="ECO:0007669"/>
    <property type="project" value="UniProtKB-KW"/>
</dbReference>
<keyword evidence="4" id="KW-0862">Zinc</keyword>
<name>A0A2U2N0X3_9BIFI</name>
<keyword evidence="3" id="KW-0479">Metal-binding</keyword>
<gene>
    <name evidence="11" type="ORF">DF196_11820</name>
</gene>
<dbReference type="AlphaFoldDB" id="A0A2U2N0X3"/>
<evidence type="ECO:0000256" key="1">
    <source>
        <dbReference type="ARBA" id="ARBA00008761"/>
    </source>
</evidence>
<evidence type="ECO:0000256" key="2">
    <source>
        <dbReference type="ARBA" id="ARBA00022578"/>
    </source>
</evidence>
<comment type="similarity">
    <text evidence="1">In the C-terminal section; belongs to the transposase 35 family.</text>
</comment>
<dbReference type="NCBIfam" id="NF040570">
    <property type="entry name" value="guided_TnpB"/>
    <property type="match status" value="1"/>
</dbReference>
<dbReference type="RefSeq" id="WP_109058005.1">
    <property type="nucleotide sequence ID" value="NZ_QFFM01000033.1"/>
</dbReference>
<dbReference type="GO" id="GO:0046872">
    <property type="term" value="F:metal ion binding"/>
    <property type="evidence" value="ECO:0007669"/>
    <property type="project" value="UniProtKB-KW"/>
</dbReference>
<dbReference type="Pfam" id="PF07282">
    <property type="entry name" value="Cas12f1-like_TNB"/>
    <property type="match status" value="1"/>
</dbReference>
<dbReference type="EMBL" id="QFFM01000033">
    <property type="protein sequence ID" value="PWG62639.1"/>
    <property type="molecule type" value="Genomic_DNA"/>
</dbReference>
<feature type="compositionally biased region" description="Basic residues" evidence="7">
    <location>
        <begin position="250"/>
        <end position="267"/>
    </location>
</feature>
<dbReference type="GO" id="GO:0003677">
    <property type="term" value="F:DNA binding"/>
    <property type="evidence" value="ECO:0007669"/>
    <property type="project" value="UniProtKB-KW"/>
</dbReference>
<dbReference type="InterPro" id="IPR010095">
    <property type="entry name" value="Cas12f1-like_TNB"/>
</dbReference>
<evidence type="ECO:0000256" key="7">
    <source>
        <dbReference type="SAM" id="MobiDB-lite"/>
    </source>
</evidence>
<dbReference type="GO" id="GO:0006310">
    <property type="term" value="P:DNA recombination"/>
    <property type="evidence" value="ECO:0007669"/>
    <property type="project" value="UniProtKB-KW"/>
</dbReference>
<proteinExistence type="inferred from homology"/>
<feature type="domain" description="Probable transposase IS891/IS1136/IS1341" evidence="8">
    <location>
        <begin position="197"/>
        <end position="309"/>
    </location>
</feature>
<protein>
    <submittedName>
        <fullName evidence="11">Transposase</fullName>
    </submittedName>
</protein>
<evidence type="ECO:0000256" key="6">
    <source>
        <dbReference type="ARBA" id="ARBA00023172"/>
    </source>
</evidence>
<evidence type="ECO:0000259" key="8">
    <source>
        <dbReference type="Pfam" id="PF01385"/>
    </source>
</evidence>
<dbReference type="Pfam" id="PF12323">
    <property type="entry name" value="HTH_OrfB_IS605"/>
    <property type="match status" value="1"/>
</dbReference>
<dbReference type="NCBIfam" id="NF038280">
    <property type="entry name" value="IS607_TnpB"/>
    <property type="match status" value="1"/>
</dbReference>
<feature type="domain" description="Cas12f1-like TNB" evidence="9">
    <location>
        <begin position="344"/>
        <end position="411"/>
    </location>
</feature>
<dbReference type="InterPro" id="IPR001959">
    <property type="entry name" value="Transposase"/>
</dbReference>
<feature type="region of interest" description="Disordered" evidence="7">
    <location>
        <begin position="247"/>
        <end position="267"/>
    </location>
</feature>
<accession>A0A2U2N0X3</accession>
<reference evidence="11 12" key="1">
    <citation type="journal article" date="2018" name="Int. J. Syst. Evol. Microbiol.">
        <title>Bifidobacterium callitrichidarum sp. nov. from the faeces of the emperor tamarin (Saguinus imperator).</title>
        <authorList>
            <person name="Modesto M."/>
            <person name="Michelini S."/>
            <person name="Sansosti M.C."/>
            <person name="De Filippo C."/>
            <person name="Cavalieri D."/>
            <person name="Qvirist L."/>
            <person name="Andlid T."/>
            <person name="Spiezio C."/>
            <person name="Sandri C."/>
            <person name="Pascarelli S."/>
            <person name="Sgorbati B."/>
            <person name="Mattarelli P."/>
        </authorList>
    </citation>
    <scope>NUCLEOTIDE SEQUENCE [LARGE SCALE GENOMIC DNA]</scope>
    <source>
        <strain evidence="11 12">TRI 5</strain>
    </source>
</reference>